<keyword evidence="6 8" id="KW-0675">Receptor</keyword>
<comment type="similarity">
    <text evidence="8">Belongs to the G-protein coupled receptor 1 family.</text>
</comment>
<keyword evidence="5 9" id="KW-0472">Membrane</keyword>
<dbReference type="AlphaFoldDB" id="A0A8C4R438"/>
<dbReference type="SUPFAM" id="SSF81321">
    <property type="entry name" value="Family A G protein-coupled receptor-like"/>
    <property type="match status" value="1"/>
</dbReference>
<evidence type="ECO:0000256" key="1">
    <source>
        <dbReference type="ARBA" id="ARBA00004141"/>
    </source>
</evidence>
<dbReference type="OMA" id="IFAFKMD"/>
<evidence type="ECO:0000256" key="7">
    <source>
        <dbReference type="ARBA" id="ARBA00023224"/>
    </source>
</evidence>
<evidence type="ECO:0000256" key="9">
    <source>
        <dbReference type="SAM" id="Phobius"/>
    </source>
</evidence>
<dbReference type="GO" id="GO:0004930">
    <property type="term" value="F:G protein-coupled receptor activity"/>
    <property type="evidence" value="ECO:0007669"/>
    <property type="project" value="UniProtKB-KW"/>
</dbReference>
<evidence type="ECO:0000256" key="5">
    <source>
        <dbReference type="ARBA" id="ARBA00023136"/>
    </source>
</evidence>
<dbReference type="Pfam" id="PF00001">
    <property type="entry name" value="7tm_1"/>
    <property type="match status" value="1"/>
</dbReference>
<keyword evidence="3 9" id="KW-1133">Transmembrane helix</keyword>
<evidence type="ECO:0000256" key="4">
    <source>
        <dbReference type="ARBA" id="ARBA00023040"/>
    </source>
</evidence>
<dbReference type="GO" id="GO:0005886">
    <property type="term" value="C:plasma membrane"/>
    <property type="evidence" value="ECO:0007669"/>
    <property type="project" value="TreeGrafter"/>
</dbReference>
<feature type="transmembrane region" description="Helical" evidence="9">
    <location>
        <begin position="268"/>
        <end position="295"/>
    </location>
</feature>
<feature type="transmembrane region" description="Helical" evidence="9">
    <location>
        <begin position="64"/>
        <end position="87"/>
    </location>
</feature>
<dbReference type="Gene3D" id="1.20.1070.10">
    <property type="entry name" value="Rhodopsin 7-helix transmembrane proteins"/>
    <property type="match status" value="1"/>
</dbReference>
<keyword evidence="4 8" id="KW-0297">G-protein coupled receptor</keyword>
<reference evidence="11" key="2">
    <citation type="submission" date="2025-09" db="UniProtKB">
        <authorList>
            <consortium name="Ensembl"/>
        </authorList>
    </citation>
    <scope>IDENTIFICATION</scope>
</reference>
<feature type="transmembrane region" description="Helical" evidence="9">
    <location>
        <begin position="178"/>
        <end position="198"/>
    </location>
</feature>
<reference evidence="11" key="1">
    <citation type="submission" date="2025-08" db="UniProtKB">
        <authorList>
            <consortium name="Ensembl"/>
        </authorList>
    </citation>
    <scope>IDENTIFICATION</scope>
</reference>
<proteinExistence type="inferred from homology"/>
<evidence type="ECO:0000256" key="3">
    <source>
        <dbReference type="ARBA" id="ARBA00022989"/>
    </source>
</evidence>
<evidence type="ECO:0000256" key="2">
    <source>
        <dbReference type="ARBA" id="ARBA00022692"/>
    </source>
</evidence>
<dbReference type="PANTHER" id="PTHR45695:SF9">
    <property type="entry name" value="LEUCOKININ RECEPTOR"/>
    <property type="match status" value="1"/>
</dbReference>
<protein>
    <recommendedName>
        <fullName evidence="10">G-protein coupled receptors family 1 profile domain-containing protein</fullName>
    </recommendedName>
</protein>
<evidence type="ECO:0000256" key="6">
    <source>
        <dbReference type="ARBA" id="ARBA00023170"/>
    </source>
</evidence>
<name>A0A8C4R438_EPTBU</name>
<evidence type="ECO:0000313" key="11">
    <source>
        <dbReference type="Ensembl" id="ENSEBUP00000024583.1"/>
    </source>
</evidence>
<keyword evidence="2 8" id="KW-0812">Transmembrane</keyword>
<dbReference type="GeneTree" id="ENSGT01130000278308"/>
<dbReference type="Proteomes" id="UP000694388">
    <property type="component" value="Unplaced"/>
</dbReference>
<feature type="transmembrane region" description="Helical" evidence="9">
    <location>
        <begin position="141"/>
        <end position="166"/>
    </location>
</feature>
<dbReference type="PANTHER" id="PTHR45695">
    <property type="entry name" value="LEUCOKININ RECEPTOR-RELATED"/>
    <property type="match status" value="1"/>
</dbReference>
<keyword evidence="12" id="KW-1185">Reference proteome</keyword>
<sequence length="368" mass="42601">MIWYAAPWILFNSETTSSSDGFHFGRAQLLQPFLVCWLCEAGPSEQRLMGYNYTHRENMTMTTAVLFICMTVVGVPGNALVVVVSLLNPFKRSVSSVYIANLACADLLILSLLPVWVWFFIWRRWPLGRVLCYICSFCDQYTFYISVFSLIVISADRYIAVVWPFAAHRLRTTSQARVVALAVWLVAALPTLFAYFYMDVIYLSNDNKTICYRYMLFDNLPPAYVFAVFGFILPLLFIGIITTITTYNLMCRRSICNQFSISRHRRSLCLLVTVVILFFICWFPLHFFMFTGSLMKNGTTFSTSTSKWFFDFFSRYIYVALCLTYLNSCINPFLYAFVGHHFREGFKRMQQRHCPCLIKGNTSQNTSS</sequence>
<feature type="domain" description="G-protein coupled receptors family 1 profile" evidence="10">
    <location>
        <begin position="77"/>
        <end position="335"/>
    </location>
</feature>
<dbReference type="InterPro" id="IPR000276">
    <property type="entry name" value="GPCR_Rhodpsn"/>
</dbReference>
<evidence type="ECO:0000313" key="12">
    <source>
        <dbReference type="Proteomes" id="UP000694388"/>
    </source>
</evidence>
<organism evidence="11 12">
    <name type="scientific">Eptatretus burgeri</name>
    <name type="common">Inshore hagfish</name>
    <dbReference type="NCBI Taxonomy" id="7764"/>
    <lineage>
        <taxon>Eukaryota</taxon>
        <taxon>Metazoa</taxon>
        <taxon>Chordata</taxon>
        <taxon>Craniata</taxon>
        <taxon>Vertebrata</taxon>
        <taxon>Cyclostomata</taxon>
        <taxon>Myxini</taxon>
        <taxon>Myxiniformes</taxon>
        <taxon>Myxinidae</taxon>
        <taxon>Eptatretinae</taxon>
        <taxon>Eptatretus</taxon>
    </lineage>
</organism>
<dbReference type="PROSITE" id="PS00237">
    <property type="entry name" value="G_PROTEIN_RECEP_F1_1"/>
    <property type="match status" value="1"/>
</dbReference>
<dbReference type="Ensembl" id="ENSEBUT00000025160.1">
    <property type="protein sequence ID" value="ENSEBUP00000024583.1"/>
    <property type="gene ID" value="ENSEBUG00000015163.1"/>
</dbReference>
<evidence type="ECO:0000259" key="10">
    <source>
        <dbReference type="PROSITE" id="PS50262"/>
    </source>
</evidence>
<dbReference type="PRINTS" id="PR00237">
    <property type="entry name" value="GPCRRHODOPSN"/>
</dbReference>
<accession>A0A8C4R438</accession>
<dbReference type="PROSITE" id="PS50262">
    <property type="entry name" value="G_PROTEIN_RECEP_F1_2"/>
    <property type="match status" value="1"/>
</dbReference>
<feature type="transmembrane region" description="Helical" evidence="9">
    <location>
        <begin position="99"/>
        <end position="121"/>
    </location>
</feature>
<evidence type="ECO:0000256" key="8">
    <source>
        <dbReference type="RuleBase" id="RU000688"/>
    </source>
</evidence>
<dbReference type="InterPro" id="IPR017452">
    <property type="entry name" value="GPCR_Rhodpsn_7TM"/>
</dbReference>
<keyword evidence="7 8" id="KW-0807">Transducer</keyword>
<comment type="subcellular location">
    <subcellularLocation>
        <location evidence="1">Membrane</location>
        <topology evidence="1">Multi-pass membrane protein</topology>
    </subcellularLocation>
</comment>
<feature type="transmembrane region" description="Helical" evidence="9">
    <location>
        <begin position="315"/>
        <end position="338"/>
    </location>
</feature>
<feature type="transmembrane region" description="Helical" evidence="9">
    <location>
        <begin position="223"/>
        <end position="247"/>
    </location>
</feature>